<name>A0A9X5CCV7_9FIRM</name>
<dbReference type="InterPro" id="IPR037175">
    <property type="entry name" value="KFase_sf"/>
</dbReference>
<evidence type="ECO:0000313" key="2">
    <source>
        <dbReference type="Proteomes" id="UP000474104"/>
    </source>
</evidence>
<protein>
    <recommendedName>
        <fullName evidence="3">Cyclase family protein</fullName>
    </recommendedName>
</protein>
<dbReference type="EMBL" id="VIRB01000061">
    <property type="protein sequence ID" value="NDO68901.1"/>
    <property type="molecule type" value="Genomic_DNA"/>
</dbReference>
<dbReference type="GO" id="GO:0019441">
    <property type="term" value="P:L-tryptophan catabolic process to kynurenine"/>
    <property type="evidence" value="ECO:0007669"/>
    <property type="project" value="InterPro"/>
</dbReference>
<reference evidence="1 2" key="1">
    <citation type="submission" date="2019-07" db="EMBL/GenBank/DDBJ databases">
        <title>Draft genome sequences of 15 bacterial species constituting the stable defined intestinal microbiota of the GM15 gnotobiotic mouse model.</title>
        <authorList>
            <person name="Elie C."/>
            <person name="Mathieu A."/>
            <person name="Saliou A."/>
            <person name="Darnaud M."/>
            <person name="Leulier F."/>
            <person name="Tamellini A."/>
        </authorList>
    </citation>
    <scope>NUCLEOTIDE SEQUENCE [LARGE SCALE GENOMIC DNA]</scope>
    <source>
        <strain evidence="2">ASF 502</strain>
    </source>
</reference>
<dbReference type="InterPro" id="IPR007325">
    <property type="entry name" value="KFase/CYL"/>
</dbReference>
<dbReference type="Pfam" id="PF04199">
    <property type="entry name" value="Cyclase"/>
    <property type="match status" value="1"/>
</dbReference>
<proteinExistence type="predicted"/>
<evidence type="ECO:0000313" key="1">
    <source>
        <dbReference type="EMBL" id="NDO68901.1"/>
    </source>
</evidence>
<sequence length="238" mass="27235">MKLTKKIGGKTMRFKKENIVELNHVLESGKENFPFESSFKDVVEMDPNGNARAHAEGVWYIESEVHMHSHVGTHIEVPFHHKFDGPDCADYPIENLVGEAFVMDCTGKKAGDFITLEEIRKYEDRLLPGDMILFHTGFDRKFHEPDWEPFPHVEKEAIVWLLETFNPPVIGTDASGIEVPDDDTQPNHTNCFENNTAIIESLTNLEQVNEERVTLFVLPLRMKRVDSCASRVIAIRNM</sequence>
<accession>A0A9X5CCV7</accession>
<dbReference type="SUPFAM" id="SSF102198">
    <property type="entry name" value="Putative cyclase"/>
    <property type="match status" value="1"/>
</dbReference>
<evidence type="ECO:0008006" key="3">
    <source>
        <dbReference type="Google" id="ProtNLM"/>
    </source>
</evidence>
<gene>
    <name evidence="1" type="ORF">FMM80_09495</name>
</gene>
<dbReference type="GO" id="GO:0004061">
    <property type="term" value="F:arylformamidase activity"/>
    <property type="evidence" value="ECO:0007669"/>
    <property type="project" value="InterPro"/>
</dbReference>
<dbReference type="Proteomes" id="UP000474104">
    <property type="component" value="Unassembled WGS sequence"/>
</dbReference>
<dbReference type="AlphaFoldDB" id="A0A9X5CCV7"/>
<dbReference type="Gene3D" id="3.50.30.50">
    <property type="entry name" value="Putative cyclase"/>
    <property type="match status" value="1"/>
</dbReference>
<dbReference type="PANTHER" id="PTHR31118:SF12">
    <property type="entry name" value="CYCLASE-LIKE PROTEIN 2"/>
    <property type="match status" value="1"/>
</dbReference>
<comment type="caution">
    <text evidence="1">The sequence shown here is derived from an EMBL/GenBank/DDBJ whole genome shotgun (WGS) entry which is preliminary data.</text>
</comment>
<dbReference type="PANTHER" id="PTHR31118">
    <property type="entry name" value="CYCLASE-LIKE PROTEIN 2"/>
    <property type="match status" value="1"/>
</dbReference>
<organism evidence="1 2">
    <name type="scientific">Schaedlerella arabinosiphila</name>
    <dbReference type="NCBI Taxonomy" id="2044587"/>
    <lineage>
        <taxon>Bacteria</taxon>
        <taxon>Bacillati</taxon>
        <taxon>Bacillota</taxon>
        <taxon>Clostridia</taxon>
        <taxon>Lachnospirales</taxon>
        <taxon>Lachnospiraceae</taxon>
        <taxon>Schaedlerella</taxon>
    </lineage>
</organism>